<gene>
    <name evidence="5" type="ORF">F8568_034505</name>
</gene>
<dbReference type="Gene3D" id="3.40.50.300">
    <property type="entry name" value="P-loop containing nucleotide triphosphate hydrolases"/>
    <property type="match status" value="1"/>
</dbReference>
<comment type="caution">
    <text evidence="5">The sequence shown here is derived from an EMBL/GenBank/DDBJ whole genome shotgun (WGS) entry which is preliminary data.</text>
</comment>
<evidence type="ECO:0000313" key="5">
    <source>
        <dbReference type="EMBL" id="MWA05388.1"/>
    </source>
</evidence>
<reference evidence="5" key="1">
    <citation type="submission" date="2019-12" db="EMBL/GenBank/DDBJ databases">
        <title>Actinomadura physcomitrii sp. nov., a novel actinomycete isolated from moss [Physcomitrium sphaericum (Ludw) Fuernr].</title>
        <authorList>
            <person name="Zhuang X."/>
        </authorList>
    </citation>
    <scope>NUCLEOTIDE SEQUENCE [LARGE SCALE GENOMIC DNA]</scope>
    <source>
        <strain evidence="5">LD22</strain>
    </source>
</reference>
<dbReference type="GO" id="GO:0005304">
    <property type="term" value="F:L-valine transmembrane transporter activity"/>
    <property type="evidence" value="ECO:0007669"/>
    <property type="project" value="TreeGrafter"/>
</dbReference>
<name>A0A6I4MGU6_9ACTN</name>
<dbReference type="GO" id="GO:0005525">
    <property type="term" value="F:GTP binding"/>
    <property type="evidence" value="ECO:0007669"/>
    <property type="project" value="InterPro"/>
</dbReference>
<dbReference type="EMBL" id="WBMS02000037">
    <property type="protein sequence ID" value="MWA05388.1"/>
    <property type="molecule type" value="Genomic_DNA"/>
</dbReference>
<dbReference type="Proteomes" id="UP000462055">
    <property type="component" value="Unassembled WGS sequence"/>
</dbReference>
<dbReference type="InterPro" id="IPR003593">
    <property type="entry name" value="AAA+_ATPase"/>
</dbReference>
<protein>
    <submittedName>
        <fullName evidence="5">ATP-binding cassette domain-containing protein</fullName>
    </submittedName>
</protein>
<dbReference type="GO" id="GO:0015808">
    <property type="term" value="P:L-alanine transport"/>
    <property type="evidence" value="ECO:0007669"/>
    <property type="project" value="TreeGrafter"/>
</dbReference>
<keyword evidence="2" id="KW-0547">Nucleotide-binding</keyword>
<keyword evidence="6" id="KW-1185">Reference proteome</keyword>
<evidence type="ECO:0000259" key="4">
    <source>
        <dbReference type="PROSITE" id="PS50893"/>
    </source>
</evidence>
<keyword evidence="3 5" id="KW-0067">ATP-binding</keyword>
<dbReference type="SUPFAM" id="SSF52540">
    <property type="entry name" value="P-loop containing nucleoside triphosphate hydrolases"/>
    <property type="match status" value="1"/>
</dbReference>
<dbReference type="RefSeq" id="WP_151597850.1">
    <property type="nucleotide sequence ID" value="NZ_WBMS02000037.1"/>
</dbReference>
<evidence type="ECO:0000256" key="1">
    <source>
        <dbReference type="ARBA" id="ARBA00022448"/>
    </source>
</evidence>
<dbReference type="PANTHER" id="PTHR45772:SF7">
    <property type="entry name" value="AMINO ACID ABC TRANSPORTER ATP-BINDING PROTEIN"/>
    <property type="match status" value="1"/>
</dbReference>
<dbReference type="GO" id="GO:0005524">
    <property type="term" value="F:ATP binding"/>
    <property type="evidence" value="ECO:0007669"/>
    <property type="project" value="UniProtKB-KW"/>
</dbReference>
<dbReference type="GO" id="GO:0015188">
    <property type="term" value="F:L-isoleucine transmembrane transporter activity"/>
    <property type="evidence" value="ECO:0007669"/>
    <property type="project" value="TreeGrafter"/>
</dbReference>
<sequence>MSTVPTGTAAGTVRAPTVLAGRGLSKRFGDLQVLTEVDFSVGAGEAVGIVGPNGAGKTTLLNVLSGSQRPSAGRIEFNDQDITGLRPELRCRRGIGRAFQVPKPFTGMTVLENVLVGASYGAGLGRQAAYRRCVEVLETCGLAGLANRRADSLGLLHRKRLELARSLATAPQVLLLDEIGGGLTDAEADELVATIKLVSEQGTSIVWIEHIVHVLIQVVDRLVCMDAGRVIADGPPGTVLSDAVVVDAYLGRAGS</sequence>
<dbReference type="InterPro" id="IPR006073">
    <property type="entry name" value="GTP-bd"/>
</dbReference>
<organism evidence="5 6">
    <name type="scientific">Actinomadura physcomitrii</name>
    <dbReference type="NCBI Taxonomy" id="2650748"/>
    <lineage>
        <taxon>Bacteria</taxon>
        <taxon>Bacillati</taxon>
        <taxon>Actinomycetota</taxon>
        <taxon>Actinomycetes</taxon>
        <taxon>Streptosporangiales</taxon>
        <taxon>Thermomonosporaceae</taxon>
        <taxon>Actinomadura</taxon>
    </lineage>
</organism>
<dbReference type="GO" id="GO:1903805">
    <property type="term" value="P:L-valine import across plasma membrane"/>
    <property type="evidence" value="ECO:0007669"/>
    <property type="project" value="TreeGrafter"/>
</dbReference>
<dbReference type="InterPro" id="IPR027417">
    <property type="entry name" value="P-loop_NTPase"/>
</dbReference>
<proteinExistence type="predicted"/>
<dbReference type="InterPro" id="IPR003439">
    <property type="entry name" value="ABC_transporter-like_ATP-bd"/>
</dbReference>
<evidence type="ECO:0000256" key="2">
    <source>
        <dbReference type="ARBA" id="ARBA00022741"/>
    </source>
</evidence>
<accession>A0A6I4MGU6</accession>
<evidence type="ECO:0000313" key="6">
    <source>
        <dbReference type="Proteomes" id="UP000462055"/>
    </source>
</evidence>
<dbReference type="PROSITE" id="PS50893">
    <property type="entry name" value="ABC_TRANSPORTER_2"/>
    <property type="match status" value="1"/>
</dbReference>
<dbReference type="GO" id="GO:0016887">
    <property type="term" value="F:ATP hydrolysis activity"/>
    <property type="evidence" value="ECO:0007669"/>
    <property type="project" value="InterPro"/>
</dbReference>
<feature type="domain" description="ABC transporter" evidence="4">
    <location>
        <begin position="19"/>
        <end position="252"/>
    </location>
</feature>
<dbReference type="Pfam" id="PF00005">
    <property type="entry name" value="ABC_tran"/>
    <property type="match status" value="1"/>
</dbReference>
<dbReference type="PRINTS" id="PR00326">
    <property type="entry name" value="GTP1OBG"/>
</dbReference>
<dbReference type="Pfam" id="PF12399">
    <property type="entry name" value="BCA_ABC_TP_C"/>
    <property type="match status" value="1"/>
</dbReference>
<keyword evidence="1" id="KW-0813">Transport</keyword>
<evidence type="ECO:0000256" key="3">
    <source>
        <dbReference type="ARBA" id="ARBA00022840"/>
    </source>
</evidence>
<dbReference type="InterPro" id="IPR032823">
    <property type="entry name" value="BCA_ABC_TP_C"/>
</dbReference>
<dbReference type="GO" id="GO:0015192">
    <property type="term" value="F:L-phenylalanine transmembrane transporter activity"/>
    <property type="evidence" value="ECO:0007669"/>
    <property type="project" value="TreeGrafter"/>
</dbReference>
<dbReference type="InterPro" id="IPR051120">
    <property type="entry name" value="ABC_AA/LPS_Transport"/>
</dbReference>
<dbReference type="GO" id="GO:1903806">
    <property type="term" value="P:L-isoleucine import across plasma membrane"/>
    <property type="evidence" value="ECO:0007669"/>
    <property type="project" value="TreeGrafter"/>
</dbReference>
<dbReference type="SMART" id="SM00382">
    <property type="entry name" value="AAA"/>
    <property type="match status" value="1"/>
</dbReference>
<dbReference type="AlphaFoldDB" id="A0A6I4MGU6"/>
<dbReference type="GO" id="GO:0042941">
    <property type="term" value="P:D-alanine transmembrane transport"/>
    <property type="evidence" value="ECO:0007669"/>
    <property type="project" value="TreeGrafter"/>
</dbReference>
<dbReference type="CDD" id="cd03219">
    <property type="entry name" value="ABC_Mj1267_LivG_branched"/>
    <property type="match status" value="1"/>
</dbReference>
<dbReference type="GO" id="GO:0005886">
    <property type="term" value="C:plasma membrane"/>
    <property type="evidence" value="ECO:0007669"/>
    <property type="project" value="TreeGrafter"/>
</dbReference>
<dbReference type="PANTHER" id="PTHR45772">
    <property type="entry name" value="CONSERVED COMPONENT OF ABC TRANSPORTER FOR NATURAL AMINO ACIDS-RELATED"/>
    <property type="match status" value="1"/>
</dbReference>